<evidence type="ECO:0000313" key="2">
    <source>
        <dbReference type="Proteomes" id="UP000030665"/>
    </source>
</evidence>
<dbReference type="Proteomes" id="UP000030665">
    <property type="component" value="Unassembled WGS sequence"/>
</dbReference>
<proteinExistence type="predicted"/>
<accession>A0A077ZIC0</accession>
<sequence>MSLQDELLELQLNVELEGRLPQECQLFWLQRNPRVVLWRMGCAEVTNSSLGGYLIAASIKAFDAVLWISSSWNKVQPEALRKCFKRAGFFTDQDNNVEHQPGSLIHKAEVEAADFEDFIAMDG</sequence>
<dbReference type="OrthoDB" id="125347at2759"/>
<dbReference type="EMBL" id="HG806564">
    <property type="protein sequence ID" value="CDW59343.1"/>
    <property type="molecule type" value="Genomic_DNA"/>
</dbReference>
<protein>
    <submittedName>
        <fullName evidence="1">Uncharacterized protein</fullName>
    </submittedName>
</protein>
<reference evidence="1" key="1">
    <citation type="submission" date="2014-01" db="EMBL/GenBank/DDBJ databases">
        <authorList>
            <person name="Aslett M."/>
        </authorList>
    </citation>
    <scope>NUCLEOTIDE SEQUENCE</scope>
</reference>
<keyword evidence="2" id="KW-1185">Reference proteome</keyword>
<organism evidence="1 2">
    <name type="scientific">Trichuris trichiura</name>
    <name type="common">Whipworm</name>
    <name type="synonym">Trichocephalus trichiurus</name>
    <dbReference type="NCBI Taxonomy" id="36087"/>
    <lineage>
        <taxon>Eukaryota</taxon>
        <taxon>Metazoa</taxon>
        <taxon>Ecdysozoa</taxon>
        <taxon>Nematoda</taxon>
        <taxon>Enoplea</taxon>
        <taxon>Dorylaimia</taxon>
        <taxon>Trichinellida</taxon>
        <taxon>Trichuridae</taxon>
        <taxon>Trichuris</taxon>
    </lineage>
</organism>
<name>A0A077ZIC0_TRITR</name>
<gene>
    <name evidence="1" type="ORF">TTRE_0000767501</name>
</gene>
<reference evidence="1" key="2">
    <citation type="submission" date="2014-03" db="EMBL/GenBank/DDBJ databases">
        <title>The whipworm genome and dual-species transcriptomics of an intimate host-pathogen interaction.</title>
        <authorList>
            <person name="Foth B.J."/>
            <person name="Tsai I.J."/>
            <person name="Reid A.J."/>
            <person name="Bancroft A.J."/>
            <person name="Nichol S."/>
            <person name="Tracey A."/>
            <person name="Holroyd N."/>
            <person name="Cotton J.A."/>
            <person name="Stanley E.J."/>
            <person name="Zarowiecki M."/>
            <person name="Liu J.Z."/>
            <person name="Huckvale T."/>
            <person name="Cooper P.J."/>
            <person name="Grencis R.K."/>
            <person name="Berriman M."/>
        </authorList>
    </citation>
    <scope>NUCLEOTIDE SEQUENCE [LARGE SCALE GENOMIC DNA]</scope>
</reference>
<evidence type="ECO:0000313" key="1">
    <source>
        <dbReference type="EMBL" id="CDW59343.1"/>
    </source>
</evidence>
<dbReference type="AlphaFoldDB" id="A0A077ZIC0"/>